<dbReference type="SUPFAM" id="SSF53335">
    <property type="entry name" value="S-adenosyl-L-methionine-dependent methyltransferases"/>
    <property type="match status" value="1"/>
</dbReference>
<name>A0A8J7UT57_METVO</name>
<evidence type="ECO:0008006" key="3">
    <source>
        <dbReference type="Google" id="ProtNLM"/>
    </source>
</evidence>
<dbReference type="EMBL" id="JAGGMV010000001">
    <property type="protein sequence ID" value="MBP2201293.1"/>
    <property type="molecule type" value="Genomic_DNA"/>
</dbReference>
<dbReference type="Gene3D" id="3.40.50.150">
    <property type="entry name" value="Vaccinia Virus protein VP39"/>
    <property type="match status" value="1"/>
</dbReference>
<dbReference type="AlphaFoldDB" id="A0A8J7UT57"/>
<dbReference type="OrthoDB" id="134019at2157"/>
<protein>
    <recommendedName>
        <fullName evidence="3">RNA methyltransferase related protein</fullName>
    </recommendedName>
</protein>
<dbReference type="Proteomes" id="UP000740329">
    <property type="component" value="Unassembled WGS sequence"/>
</dbReference>
<dbReference type="CDD" id="cd02440">
    <property type="entry name" value="AdoMet_MTases"/>
    <property type="match status" value="1"/>
</dbReference>
<evidence type="ECO:0000313" key="2">
    <source>
        <dbReference type="Proteomes" id="UP000740329"/>
    </source>
</evidence>
<dbReference type="RefSeq" id="WP_209590739.1">
    <property type="nucleotide sequence ID" value="NZ_JAGGMU010000001.1"/>
</dbReference>
<organism evidence="1 2">
    <name type="scientific">Methanococcus voltae</name>
    <dbReference type="NCBI Taxonomy" id="2188"/>
    <lineage>
        <taxon>Archaea</taxon>
        <taxon>Methanobacteriati</taxon>
        <taxon>Methanobacteriota</taxon>
        <taxon>Methanomada group</taxon>
        <taxon>Methanococci</taxon>
        <taxon>Methanococcales</taxon>
        <taxon>Methanococcaceae</taxon>
        <taxon>Methanococcus</taxon>
    </lineage>
</organism>
<gene>
    <name evidence="1" type="ORF">J3E07_000691</name>
</gene>
<accession>A0A8J7UT57</accession>
<dbReference type="InterPro" id="IPR029063">
    <property type="entry name" value="SAM-dependent_MTases_sf"/>
</dbReference>
<dbReference type="Pfam" id="PF06325">
    <property type="entry name" value="PrmA"/>
    <property type="match status" value="1"/>
</dbReference>
<proteinExistence type="predicted"/>
<reference evidence="1" key="1">
    <citation type="submission" date="2021-03" db="EMBL/GenBank/DDBJ databases">
        <title>Genomic Encyclopedia of Type Strains, Phase IV (KMG-V): Genome sequencing to study the core and pangenomes of soil and plant-associated prokaryotes.</title>
        <authorList>
            <person name="Whitman W."/>
        </authorList>
    </citation>
    <scope>NUCLEOTIDE SEQUENCE</scope>
    <source>
        <strain evidence="1">C4</strain>
    </source>
</reference>
<comment type="caution">
    <text evidence="1">The sequence shown here is derived from an EMBL/GenBank/DDBJ whole genome shotgun (WGS) entry which is preliminary data.</text>
</comment>
<evidence type="ECO:0000313" key="1">
    <source>
        <dbReference type="EMBL" id="MBP2201293.1"/>
    </source>
</evidence>
<sequence length="313" mass="35173">MISRGEIIQKIKSYKPCDDCNTPISKTIPIKKLNLNERKRNCNCGRAQIDDVMLDVANVIMDYNELPDGVNGDNIALKDLGMPMIEAGYPLKYAPVLSKNDLVLLNNYVSKDCANEIIKIPEVKSVISNSKEKKANNSENLNELLVGDDFRCDIFTLKSLSTCVIACKNQSKLHIEFPRPFNPKINKIERLNLKDKVVLDGFCGCGTLGMVALKKGAKKVIFSDINKIALYDLEYNLKINFGEEIFENNKVEIIHSDFMDLNFNNMPSDILLGINDINGSNSIDICFVDLFPNMAPEKFLEKAKKLSKDVILI</sequence>